<dbReference type="Pfam" id="PF00583">
    <property type="entry name" value="Acetyltransf_1"/>
    <property type="match status" value="1"/>
</dbReference>
<evidence type="ECO:0000259" key="2">
    <source>
        <dbReference type="PROSITE" id="PS51186"/>
    </source>
</evidence>
<accession>A0ABQ4IDH6</accession>
<name>A0ABQ4IDH6_9ACTN</name>
<dbReference type="InterPro" id="IPR000182">
    <property type="entry name" value="GNAT_dom"/>
</dbReference>
<organism evidence="3 4">
    <name type="scientific">Micromonospora gifhornensis</name>
    <dbReference type="NCBI Taxonomy" id="84594"/>
    <lineage>
        <taxon>Bacteria</taxon>
        <taxon>Bacillati</taxon>
        <taxon>Actinomycetota</taxon>
        <taxon>Actinomycetes</taxon>
        <taxon>Micromonosporales</taxon>
        <taxon>Micromonosporaceae</taxon>
        <taxon>Micromonospora</taxon>
    </lineage>
</organism>
<feature type="domain" description="N-acetyltransferase" evidence="2">
    <location>
        <begin position="1"/>
        <end position="149"/>
    </location>
</feature>
<dbReference type="EMBL" id="BOPA01000018">
    <property type="protein sequence ID" value="GIJ15944.1"/>
    <property type="molecule type" value="Genomic_DNA"/>
</dbReference>
<dbReference type="PANTHER" id="PTHR13947:SF37">
    <property type="entry name" value="LD18367P"/>
    <property type="match status" value="1"/>
</dbReference>
<dbReference type="RefSeq" id="WP_204291183.1">
    <property type="nucleotide sequence ID" value="NZ_BAAAGZ010000008.1"/>
</dbReference>
<comment type="caution">
    <text evidence="3">The sequence shown here is derived from an EMBL/GenBank/DDBJ whole genome shotgun (WGS) entry which is preliminary data.</text>
</comment>
<sequence>MEIREIALGGDESLARALLAVQHAAYAVEAAIIGDDRIPPLHETLDEVRAAPLRWLGAFQEHRLIAAIGWSQDDSVVDIDRLVVDPAVHRRGAGRALVGAVLASAGHRRAVVATGRDNRPARRLYEGLGFVRTGEVEVIPGLWITQYAHPPTTALSAKDSAGASDRADRTGPLPAVSGWDEALAPRQRALLRRWLPGATLVRDHSWGLVATRVIEVSCAGSRFIVKAGAAEDRHIERELHAHRNWLRPWTDRGRAPMLVHGSAEDQLLVTRYLPGVLVLGTGHADQPDTYRQAGDLLALLHAQSAVVDDDYERRENERSLAWLDRPHRIAAGTVARLRAEIADWPTPPSTLVPTHGDWQPRNWLVHDGVVSIIDFGRAALRPAFTDFARLAVQDFRRDPRLEAAFLDGYGADPREADAWYRTLVRAAIGTAAWAHQVGDESFEAQGHRMLAEVLAAA</sequence>
<dbReference type="InterPro" id="IPR016181">
    <property type="entry name" value="Acyl_CoA_acyltransferase"/>
</dbReference>
<dbReference type="SUPFAM" id="SSF55729">
    <property type="entry name" value="Acyl-CoA N-acyltransferases (Nat)"/>
    <property type="match status" value="1"/>
</dbReference>
<proteinExistence type="predicted"/>
<dbReference type="InterPro" id="IPR011009">
    <property type="entry name" value="Kinase-like_dom_sf"/>
</dbReference>
<protein>
    <recommendedName>
        <fullName evidence="2">N-acetyltransferase domain-containing protein</fullName>
    </recommendedName>
</protein>
<evidence type="ECO:0000313" key="4">
    <source>
        <dbReference type="Proteomes" id="UP000647860"/>
    </source>
</evidence>
<evidence type="ECO:0000256" key="1">
    <source>
        <dbReference type="ARBA" id="ARBA00022679"/>
    </source>
</evidence>
<dbReference type="Proteomes" id="UP000647860">
    <property type="component" value="Unassembled WGS sequence"/>
</dbReference>
<dbReference type="Gene3D" id="3.40.630.30">
    <property type="match status" value="1"/>
</dbReference>
<dbReference type="Gene3D" id="3.90.1200.10">
    <property type="match status" value="1"/>
</dbReference>
<keyword evidence="4" id="KW-1185">Reference proteome</keyword>
<dbReference type="CDD" id="cd04301">
    <property type="entry name" value="NAT_SF"/>
    <property type="match status" value="1"/>
</dbReference>
<dbReference type="PROSITE" id="PS51186">
    <property type="entry name" value="GNAT"/>
    <property type="match status" value="1"/>
</dbReference>
<dbReference type="InterPro" id="IPR050769">
    <property type="entry name" value="NAT_camello-type"/>
</dbReference>
<dbReference type="SUPFAM" id="SSF56112">
    <property type="entry name" value="Protein kinase-like (PK-like)"/>
    <property type="match status" value="1"/>
</dbReference>
<keyword evidence="1" id="KW-0808">Transferase</keyword>
<reference evidence="3 4" key="1">
    <citation type="submission" date="2021-01" db="EMBL/GenBank/DDBJ databases">
        <title>Whole genome shotgun sequence of Verrucosispora gifhornensis NBRC 16317.</title>
        <authorList>
            <person name="Komaki H."/>
            <person name="Tamura T."/>
        </authorList>
    </citation>
    <scope>NUCLEOTIDE SEQUENCE [LARGE SCALE GENOMIC DNA]</scope>
    <source>
        <strain evidence="3 4">NBRC 16317</strain>
    </source>
</reference>
<dbReference type="PANTHER" id="PTHR13947">
    <property type="entry name" value="GNAT FAMILY N-ACETYLTRANSFERASE"/>
    <property type="match status" value="1"/>
</dbReference>
<gene>
    <name evidence="3" type="ORF">Vgi01_26280</name>
</gene>
<evidence type="ECO:0000313" key="3">
    <source>
        <dbReference type="EMBL" id="GIJ15944.1"/>
    </source>
</evidence>